<dbReference type="Proteomes" id="UP001528672">
    <property type="component" value="Unassembled WGS sequence"/>
</dbReference>
<sequence>MTFSSAPDTKPLPHREFFDLQPLLASADWQVVPSRSGRIEELTLRDSFDAERRTGSRTLLARWSPGAWLDRAVVHDFCEEVYLLQGDLVVGCDAQGQGGETFSAPTYACRPPGAVHGPFLSRGGCLMLEIQYHEVTP</sequence>
<organism evidence="1 2">
    <name type="scientific">Curvibacter microcysteis</name>
    <dbReference type="NCBI Taxonomy" id="3026419"/>
    <lineage>
        <taxon>Bacteria</taxon>
        <taxon>Pseudomonadati</taxon>
        <taxon>Pseudomonadota</taxon>
        <taxon>Betaproteobacteria</taxon>
        <taxon>Burkholderiales</taxon>
        <taxon>Comamonadaceae</taxon>
        <taxon>Curvibacter</taxon>
    </lineage>
</organism>
<dbReference type="EMBL" id="JAQSIO010000004">
    <property type="protein sequence ID" value="MDD0815502.1"/>
    <property type="molecule type" value="Genomic_DNA"/>
</dbReference>
<proteinExistence type="predicted"/>
<dbReference type="InterPro" id="IPR014710">
    <property type="entry name" value="RmlC-like_jellyroll"/>
</dbReference>
<name>A0ABT5MFZ0_9BURK</name>
<keyword evidence="2" id="KW-1185">Reference proteome</keyword>
<dbReference type="SUPFAM" id="SSF51182">
    <property type="entry name" value="RmlC-like cupins"/>
    <property type="match status" value="1"/>
</dbReference>
<evidence type="ECO:0000313" key="1">
    <source>
        <dbReference type="EMBL" id="MDD0815502.1"/>
    </source>
</evidence>
<dbReference type="InterPro" id="IPR011051">
    <property type="entry name" value="RmlC_Cupin_sf"/>
</dbReference>
<comment type="caution">
    <text evidence="1">The sequence shown here is derived from an EMBL/GenBank/DDBJ whole genome shotgun (WGS) entry which is preliminary data.</text>
</comment>
<dbReference type="RefSeq" id="WP_273927194.1">
    <property type="nucleotide sequence ID" value="NZ_JAQSIO010000004.1"/>
</dbReference>
<evidence type="ECO:0000313" key="2">
    <source>
        <dbReference type="Proteomes" id="UP001528672"/>
    </source>
</evidence>
<reference evidence="1 2" key="1">
    <citation type="submission" date="2023-02" db="EMBL/GenBank/DDBJ databases">
        <title>Bacterial whole genome sequence for Curvibacter sp. HBC28.</title>
        <authorList>
            <person name="Le V."/>
            <person name="Ko S.-R."/>
            <person name="Ahn C.-Y."/>
            <person name="Oh H.-M."/>
        </authorList>
    </citation>
    <scope>NUCLEOTIDE SEQUENCE [LARGE SCALE GENOMIC DNA]</scope>
    <source>
        <strain evidence="1 2">HBC28</strain>
    </source>
</reference>
<accession>A0ABT5MFZ0</accession>
<gene>
    <name evidence="1" type="ORF">PSQ39_12775</name>
</gene>
<dbReference type="Gene3D" id="2.60.120.10">
    <property type="entry name" value="Jelly Rolls"/>
    <property type="match status" value="1"/>
</dbReference>
<protein>
    <submittedName>
        <fullName evidence="1">Cupin</fullName>
    </submittedName>
</protein>